<comment type="caution">
    <text evidence="4">The sequence shown here is derived from an EMBL/GenBank/DDBJ whole genome shotgun (WGS) entry which is preliminary data.</text>
</comment>
<accession>A0AAE0U0U8</accession>
<protein>
    <recommendedName>
        <fullName evidence="3">Azaphilone pigments biosynthesis cluster protein L N-terminal domain-containing protein</fullName>
    </recommendedName>
</protein>
<dbReference type="Pfam" id="PF17111">
    <property type="entry name" value="PigL_N"/>
    <property type="match status" value="1"/>
</dbReference>
<dbReference type="EMBL" id="JAULSW010000003">
    <property type="protein sequence ID" value="KAK3386828.1"/>
    <property type="molecule type" value="Genomic_DNA"/>
</dbReference>
<reference evidence="4" key="2">
    <citation type="submission" date="2023-06" db="EMBL/GenBank/DDBJ databases">
        <authorList>
            <consortium name="Lawrence Berkeley National Laboratory"/>
            <person name="Haridas S."/>
            <person name="Hensen N."/>
            <person name="Bonometti L."/>
            <person name="Westerberg I."/>
            <person name="Brannstrom I.O."/>
            <person name="Guillou S."/>
            <person name="Cros-Aarteil S."/>
            <person name="Calhoun S."/>
            <person name="Kuo A."/>
            <person name="Mondo S."/>
            <person name="Pangilinan J."/>
            <person name="Riley R."/>
            <person name="LaButti K."/>
            <person name="Andreopoulos B."/>
            <person name="Lipzen A."/>
            <person name="Chen C."/>
            <person name="Yanf M."/>
            <person name="Daum C."/>
            <person name="Ng V."/>
            <person name="Clum A."/>
            <person name="Steindorff A."/>
            <person name="Ohm R."/>
            <person name="Martin F."/>
            <person name="Silar P."/>
            <person name="Natvig D."/>
            <person name="Lalanne C."/>
            <person name="Gautier V."/>
            <person name="Ament-velasquez S.L."/>
            <person name="Kruys A."/>
            <person name="Hutchinson M.I."/>
            <person name="Powell A.J."/>
            <person name="Barry K."/>
            <person name="Miller A.N."/>
            <person name="Grigoriev I.V."/>
            <person name="Debuchy R."/>
            <person name="Gladieux P."/>
            <person name="Thoren M.H."/>
            <person name="Johannesson H."/>
        </authorList>
    </citation>
    <scope>NUCLEOTIDE SEQUENCE</scope>
    <source>
        <strain evidence="4">CBS 232.78</strain>
    </source>
</reference>
<reference evidence="4" key="1">
    <citation type="journal article" date="2023" name="Mol. Phylogenet. Evol.">
        <title>Genome-scale phylogeny and comparative genomics of the fungal order Sordariales.</title>
        <authorList>
            <person name="Hensen N."/>
            <person name="Bonometti L."/>
            <person name="Westerberg I."/>
            <person name="Brannstrom I.O."/>
            <person name="Guillou S."/>
            <person name="Cros-Aarteil S."/>
            <person name="Calhoun S."/>
            <person name="Haridas S."/>
            <person name="Kuo A."/>
            <person name="Mondo S."/>
            <person name="Pangilinan J."/>
            <person name="Riley R."/>
            <person name="LaButti K."/>
            <person name="Andreopoulos B."/>
            <person name="Lipzen A."/>
            <person name="Chen C."/>
            <person name="Yan M."/>
            <person name="Daum C."/>
            <person name="Ng V."/>
            <person name="Clum A."/>
            <person name="Steindorff A."/>
            <person name="Ohm R.A."/>
            <person name="Martin F."/>
            <person name="Silar P."/>
            <person name="Natvig D.O."/>
            <person name="Lalanne C."/>
            <person name="Gautier V."/>
            <person name="Ament-Velasquez S.L."/>
            <person name="Kruys A."/>
            <person name="Hutchinson M.I."/>
            <person name="Powell A.J."/>
            <person name="Barry K."/>
            <person name="Miller A.N."/>
            <person name="Grigoriev I.V."/>
            <person name="Debuchy R."/>
            <person name="Gladieux P."/>
            <person name="Hiltunen Thoren M."/>
            <person name="Johannesson H."/>
        </authorList>
    </citation>
    <scope>NUCLEOTIDE SEQUENCE</scope>
    <source>
        <strain evidence="4">CBS 232.78</strain>
    </source>
</reference>
<keyword evidence="5" id="KW-1185">Reference proteome</keyword>
<dbReference type="InterPro" id="IPR011044">
    <property type="entry name" value="Quino_amine_DH_bsu"/>
</dbReference>
<feature type="compositionally biased region" description="Basic residues" evidence="2">
    <location>
        <begin position="285"/>
        <end position="294"/>
    </location>
</feature>
<proteinExistence type="predicted"/>
<dbReference type="SUPFAM" id="SSF50969">
    <property type="entry name" value="YVTN repeat-like/Quinoprotein amine dehydrogenase"/>
    <property type="match status" value="1"/>
</dbReference>
<feature type="region of interest" description="Disordered" evidence="2">
    <location>
        <begin position="214"/>
        <end position="295"/>
    </location>
</feature>
<dbReference type="Proteomes" id="UP001285441">
    <property type="component" value="Unassembled WGS sequence"/>
</dbReference>
<feature type="domain" description="Azaphilone pigments biosynthesis cluster protein L N-terminal" evidence="3">
    <location>
        <begin position="1"/>
        <end position="143"/>
    </location>
</feature>
<gene>
    <name evidence="4" type="ORF">B0H63DRAFT_468445</name>
</gene>
<evidence type="ECO:0000256" key="2">
    <source>
        <dbReference type="SAM" id="MobiDB-lite"/>
    </source>
</evidence>
<name>A0AAE0U0U8_9PEZI</name>
<dbReference type="InterPro" id="IPR031348">
    <property type="entry name" value="PigL_N"/>
</dbReference>
<dbReference type="AlphaFoldDB" id="A0AAE0U0U8"/>
<feature type="coiled-coil region" evidence="1">
    <location>
        <begin position="147"/>
        <end position="174"/>
    </location>
</feature>
<sequence length="696" mass="75781">MDPISIGASCLAVVSAAAKTTSLIRQFVRTYRNAHPDLARLNREISDLDLVLVSIQNVDSEGRLASAGVPKAMQDQLSALIRDCTRVLGEIQSVLTKSMALGRWDQAKWAMNGKEKIDEQVALLEGHRKALDLSMTTIDFSLSCNIKADTTALRVDAEENKDKLEEILNLLKLSPAAKTSPGGSDVARGKLDMMSRYLDSLSDYATSVYGGHTEVEEDKDEATVADSAARETQAAGKKKSGPPLENNDPKPGKADKKQGDKKQGDKRAPSQDPAPKPGSPDKKLTGKKLSARNQRHPDAHISLEAEEAHISGIAISKDGAKVACTMGNKLLTINASSGEILTKVHFTKHENTLRVALGILDKSELFPTKPSFVDRLGHRLAVEIPGLKEIEVWDVSGGQCWKERTYKKVHAKAAWTTSPYPPAPPGASLGNLRMAGMVLVEGFRDSRREVLGYQLTKSHRRPEAIWTAPLAITTNMYSELKRPPALLGTSGNGRRVFRALITTENPHDNLTAVVLLAEANARTQTWDTHTWPITKSWSLASRLYGESLVVNEEGTRVGVIWNDSGSQFKTEWHIWVNTFTGDLAQLYAGTVSSVLDMGNESVCALSPSCKLFASTPPSSAGNGDRLICITGITLGDGDSVSMDLLELDRLDFVGERGEGRVEHLEFSSCSRKLVAASKYALCIWDLSKKSWFKTAA</sequence>
<evidence type="ECO:0000256" key="1">
    <source>
        <dbReference type="SAM" id="Coils"/>
    </source>
</evidence>
<evidence type="ECO:0000259" key="3">
    <source>
        <dbReference type="Pfam" id="PF17111"/>
    </source>
</evidence>
<evidence type="ECO:0000313" key="4">
    <source>
        <dbReference type="EMBL" id="KAK3386828.1"/>
    </source>
</evidence>
<feature type="compositionally biased region" description="Basic and acidic residues" evidence="2">
    <location>
        <begin position="247"/>
        <end position="269"/>
    </location>
</feature>
<organism evidence="4 5">
    <name type="scientific">Podospora didyma</name>
    <dbReference type="NCBI Taxonomy" id="330526"/>
    <lineage>
        <taxon>Eukaryota</taxon>
        <taxon>Fungi</taxon>
        <taxon>Dikarya</taxon>
        <taxon>Ascomycota</taxon>
        <taxon>Pezizomycotina</taxon>
        <taxon>Sordariomycetes</taxon>
        <taxon>Sordariomycetidae</taxon>
        <taxon>Sordariales</taxon>
        <taxon>Podosporaceae</taxon>
        <taxon>Podospora</taxon>
    </lineage>
</organism>
<keyword evidence="1" id="KW-0175">Coiled coil</keyword>
<evidence type="ECO:0000313" key="5">
    <source>
        <dbReference type="Proteomes" id="UP001285441"/>
    </source>
</evidence>